<dbReference type="Pfam" id="PF00069">
    <property type="entry name" value="Pkinase"/>
    <property type="match status" value="1"/>
</dbReference>
<evidence type="ECO:0000256" key="10">
    <source>
        <dbReference type="SAM" id="MobiDB-lite"/>
    </source>
</evidence>
<comment type="similarity">
    <text evidence="1 9">Belongs to the protein kinase superfamily. AGC Ser/Thr protein kinase family. GPRK subfamily.</text>
</comment>
<protein>
    <recommendedName>
        <fullName evidence="9">G protein-coupled receptor kinase</fullName>
        <ecNumber evidence="9">2.7.11.-</ecNumber>
    </recommendedName>
</protein>
<dbReference type="GO" id="GO:0050254">
    <property type="term" value="F:rhodopsin kinase activity"/>
    <property type="evidence" value="ECO:0007669"/>
    <property type="project" value="TreeGrafter"/>
</dbReference>
<dbReference type="PROSITE" id="PS50011">
    <property type="entry name" value="PROTEIN_KINASE_DOM"/>
    <property type="match status" value="1"/>
</dbReference>
<dbReference type="Gene3D" id="1.10.510.10">
    <property type="entry name" value="Transferase(Phosphotransferase) domain 1"/>
    <property type="match status" value="1"/>
</dbReference>
<organism evidence="13 14">
    <name type="scientific">Labeo rohita</name>
    <name type="common">Indian major carp</name>
    <name type="synonym">Cyprinus rohita</name>
    <dbReference type="NCBI Taxonomy" id="84645"/>
    <lineage>
        <taxon>Eukaryota</taxon>
        <taxon>Metazoa</taxon>
        <taxon>Chordata</taxon>
        <taxon>Craniata</taxon>
        <taxon>Vertebrata</taxon>
        <taxon>Euteleostomi</taxon>
        <taxon>Actinopterygii</taxon>
        <taxon>Neopterygii</taxon>
        <taxon>Teleostei</taxon>
        <taxon>Ostariophysi</taxon>
        <taxon>Cypriniformes</taxon>
        <taxon>Cyprinidae</taxon>
        <taxon>Labeoninae</taxon>
        <taxon>Labeonini</taxon>
        <taxon>Labeo</taxon>
    </lineage>
</organism>
<dbReference type="PROSITE" id="PS00108">
    <property type="entry name" value="PROTEIN_KINASE_ST"/>
    <property type="match status" value="1"/>
</dbReference>
<dbReference type="SUPFAM" id="SSF57850">
    <property type="entry name" value="RING/U-box"/>
    <property type="match status" value="1"/>
</dbReference>
<feature type="region of interest" description="Disordered" evidence="10">
    <location>
        <begin position="1"/>
        <end position="26"/>
    </location>
</feature>
<dbReference type="PANTHER" id="PTHR24355">
    <property type="entry name" value="G PROTEIN-COUPLED RECEPTOR KINASE/RIBOSOMAL PROTEIN S6 KINASE"/>
    <property type="match status" value="1"/>
</dbReference>
<dbReference type="InterPro" id="IPR016137">
    <property type="entry name" value="RGS"/>
</dbReference>
<keyword evidence="15" id="KW-1267">Proteomics identification</keyword>
<dbReference type="GO" id="GO:0007165">
    <property type="term" value="P:signal transduction"/>
    <property type="evidence" value="ECO:0007669"/>
    <property type="project" value="InterPro"/>
</dbReference>
<evidence type="ECO:0000256" key="5">
    <source>
        <dbReference type="ARBA" id="ARBA00022741"/>
    </source>
</evidence>
<evidence type="ECO:0000256" key="2">
    <source>
        <dbReference type="ARBA" id="ARBA00022527"/>
    </source>
</evidence>
<evidence type="ECO:0000256" key="9">
    <source>
        <dbReference type="RuleBase" id="RU000308"/>
    </source>
</evidence>
<feature type="region of interest" description="Disordered" evidence="10">
    <location>
        <begin position="579"/>
        <end position="605"/>
    </location>
</feature>
<dbReference type="Pfam" id="PF00615">
    <property type="entry name" value="RGS"/>
    <property type="match status" value="1"/>
</dbReference>
<evidence type="ECO:0000256" key="7">
    <source>
        <dbReference type="ARBA" id="ARBA00022840"/>
    </source>
</evidence>
<dbReference type="GO" id="GO:0005524">
    <property type="term" value="F:ATP binding"/>
    <property type="evidence" value="ECO:0007669"/>
    <property type="project" value="UniProtKB-KW"/>
</dbReference>
<dbReference type="Gene3D" id="3.30.200.20">
    <property type="entry name" value="Phosphorylase Kinase, domain 1"/>
    <property type="match status" value="1"/>
</dbReference>
<reference evidence="13 14" key="1">
    <citation type="submission" date="2018-03" db="EMBL/GenBank/DDBJ databases">
        <title>Draft genome sequence of Rohu Carp (Labeo rohita).</title>
        <authorList>
            <person name="Das P."/>
            <person name="Kushwaha B."/>
            <person name="Joshi C.G."/>
            <person name="Kumar D."/>
            <person name="Nagpure N.S."/>
            <person name="Sahoo L."/>
            <person name="Das S.P."/>
            <person name="Bit A."/>
            <person name="Patnaik S."/>
            <person name="Meher P.K."/>
            <person name="Jayasankar P."/>
            <person name="Koringa P.G."/>
            <person name="Patel N.V."/>
            <person name="Hinsu A.T."/>
            <person name="Kumar R."/>
            <person name="Pandey M."/>
            <person name="Agarwal S."/>
            <person name="Srivastava S."/>
            <person name="Singh M."/>
            <person name="Iquebal M.A."/>
            <person name="Jaiswal S."/>
            <person name="Angadi U.B."/>
            <person name="Kumar N."/>
            <person name="Raza M."/>
            <person name="Shah T.M."/>
            <person name="Rai A."/>
            <person name="Jena J.K."/>
        </authorList>
    </citation>
    <scope>NUCLEOTIDE SEQUENCE [LARGE SCALE GENOMIC DNA]</scope>
    <source>
        <strain evidence="13">DASCIFA01</strain>
        <tissue evidence="13">Testis</tissue>
    </source>
</reference>
<sequence length="605" mass="68794">MAEMDDGDEPGLVHTHSGSSGSKSGGDKMFSLKKWNAVAMWSWDVECDTCAICRVQLTLHLATAMCDMGGLDNLVANTAYLKAQSLDDREMRKRRRSLVLPQLANCAEVRATTPKDFEDICEQQPIGKTCFRQFLLASSPEYLAAAEFLDELKDWSLAEAGAKDKARQNIINKFCKADSKSFMAYLTEDMAEKCKAVSEKDFEEVMVGQVKDATQVFLRGKPFTEYQTSPFFDRFVQWKQFEKQPISDKYFYEFRTLGKGGFGEVKHTGQMYACKKLDKKRLKKKGGEKMALLEKKILEKVNSLFLVNLAYAFDTTTHLCLVMSLMNGGDLKYHIYHIGDIGIEMERVIHYTAQIITGILHLHAMDIVYRDMKPENVLLDSQGQCRLSDLGLAVELPNGKTITQKAGTKGYMAPEILKQEPYRTSVDWWALGCSIYEMVAGRLPFRDHKEKVTKEEIVRRTLEDECKFEHKKFDAPSKDIINLFLKKNVEDRLGCKDDPRKHEFFKSISIPRLEAGLIAPPWVPKPNVVYAKDTGDIRDFSEVKGVEFDANDEKFFKEFSTGAVPIPWQQEMIDSGLFDELNDPNRKKGGVDDDDEQKSKSCTLL</sequence>
<proteinExistence type="evidence at protein level"/>
<feature type="active site" description="Proton acceptor" evidence="8">
    <location>
        <position position="371"/>
    </location>
</feature>
<feature type="domain" description="Protein kinase" evidence="11">
    <location>
        <begin position="251"/>
        <end position="505"/>
    </location>
</feature>
<dbReference type="EC" id="2.7.11.-" evidence="9"/>
<dbReference type="PRINTS" id="PR00717">
    <property type="entry name" value="GPCRKINASE"/>
</dbReference>
<dbReference type="InterPro" id="IPR008271">
    <property type="entry name" value="Ser/Thr_kinase_AS"/>
</dbReference>
<evidence type="ECO:0000259" key="12">
    <source>
        <dbReference type="PROSITE" id="PS50132"/>
    </source>
</evidence>
<evidence type="ECO:0000313" key="14">
    <source>
        <dbReference type="Proteomes" id="UP000290572"/>
    </source>
</evidence>
<evidence type="ECO:0000256" key="4">
    <source>
        <dbReference type="ARBA" id="ARBA00022679"/>
    </source>
</evidence>
<evidence type="ECO:0000256" key="3">
    <source>
        <dbReference type="ARBA" id="ARBA00022553"/>
    </source>
</evidence>
<dbReference type="EMBL" id="QBIY01012421">
    <property type="protein sequence ID" value="RXN25178.1"/>
    <property type="molecule type" value="Genomic_DNA"/>
</dbReference>
<keyword evidence="2 9" id="KW-0723">Serine/threonine-protein kinase</keyword>
<dbReference type="PROSITE" id="PS50132">
    <property type="entry name" value="RGS"/>
    <property type="match status" value="1"/>
</dbReference>
<evidence type="ECO:0000256" key="1">
    <source>
        <dbReference type="ARBA" id="ARBA00009793"/>
    </source>
</evidence>
<keyword evidence="14" id="KW-1185">Reference proteome</keyword>
<gene>
    <name evidence="13" type="ORF">ROHU_021727</name>
</gene>
<dbReference type="Proteomes" id="UP000290572">
    <property type="component" value="Unassembled WGS sequence"/>
</dbReference>
<evidence type="ECO:0000313" key="13">
    <source>
        <dbReference type="EMBL" id="RXN25178.1"/>
    </source>
</evidence>
<keyword evidence="6 9" id="KW-0418">Kinase</keyword>
<dbReference type="GO" id="GO:0005737">
    <property type="term" value="C:cytoplasm"/>
    <property type="evidence" value="ECO:0007669"/>
    <property type="project" value="TreeGrafter"/>
</dbReference>
<dbReference type="AlphaFoldDB" id="A0A498MTX8"/>
<evidence type="ECO:0007829" key="15">
    <source>
        <dbReference type="PeptideAtlas" id="A0A498MTX8"/>
    </source>
</evidence>
<evidence type="ECO:0000259" key="11">
    <source>
        <dbReference type="PROSITE" id="PS50011"/>
    </source>
</evidence>
<dbReference type="SMART" id="SM00220">
    <property type="entry name" value="S_TKc"/>
    <property type="match status" value="1"/>
</dbReference>
<dbReference type="FunFam" id="1.10.510.10:FF:000074">
    <property type="entry name" value="G protein-coupled receptor kinase"/>
    <property type="match status" value="1"/>
</dbReference>
<evidence type="ECO:0000256" key="8">
    <source>
        <dbReference type="PIRSR" id="PIRSR600239-51"/>
    </source>
</evidence>
<keyword evidence="3" id="KW-0597">Phosphoprotein</keyword>
<dbReference type="SMART" id="SM00315">
    <property type="entry name" value="RGS"/>
    <property type="match status" value="1"/>
</dbReference>
<dbReference type="STRING" id="84645.A0A498MTX8"/>
<evidence type="ECO:0000256" key="6">
    <source>
        <dbReference type="ARBA" id="ARBA00022777"/>
    </source>
</evidence>
<feature type="domain" description="RGS" evidence="12">
    <location>
        <begin position="123"/>
        <end position="236"/>
    </location>
</feature>
<keyword evidence="7 9" id="KW-0067">ATP-binding</keyword>
<dbReference type="SUPFAM" id="SSF56112">
    <property type="entry name" value="Protein kinase-like (PK-like)"/>
    <property type="match status" value="1"/>
</dbReference>
<dbReference type="GO" id="GO:0009966">
    <property type="term" value="P:regulation of signal transduction"/>
    <property type="evidence" value="ECO:0007669"/>
    <property type="project" value="TreeGrafter"/>
</dbReference>
<accession>A0A498MTX8</accession>
<name>A0A498MTX8_LABRO</name>
<dbReference type="InterPro" id="IPR011009">
    <property type="entry name" value="Kinase-like_dom_sf"/>
</dbReference>
<keyword evidence="13" id="KW-0675">Receptor</keyword>
<comment type="caution">
    <text evidence="13">The sequence shown here is derived from an EMBL/GenBank/DDBJ whole genome shotgun (WGS) entry which is preliminary data.</text>
</comment>
<dbReference type="InterPro" id="IPR036305">
    <property type="entry name" value="RGS_sf"/>
</dbReference>
<dbReference type="SUPFAM" id="SSF48097">
    <property type="entry name" value="Regulator of G-protein signaling, RGS"/>
    <property type="match status" value="1"/>
</dbReference>
<keyword evidence="4 9" id="KW-0808">Transferase</keyword>
<dbReference type="Gene3D" id="1.10.167.10">
    <property type="entry name" value="Regulator of G-protein Signalling 4, domain 2"/>
    <property type="match status" value="1"/>
</dbReference>
<dbReference type="InterPro" id="IPR000239">
    <property type="entry name" value="GPCR_kinase"/>
</dbReference>
<dbReference type="PANTHER" id="PTHR24355:SF29">
    <property type="entry name" value="RHODOPSIN KINASE GRK7-B"/>
    <property type="match status" value="1"/>
</dbReference>
<keyword evidence="5 9" id="KW-0547">Nucleotide-binding</keyword>
<dbReference type="InterPro" id="IPR044926">
    <property type="entry name" value="RGS_subdomain_2"/>
</dbReference>
<dbReference type="InterPro" id="IPR000719">
    <property type="entry name" value="Prot_kinase_dom"/>
</dbReference>